<proteinExistence type="predicted"/>
<accession>A0A7L7Z1S2</accession>
<name>A0A7L7Z1S2_9MICO</name>
<feature type="domain" description="FRG" evidence="1">
    <location>
        <begin position="144"/>
        <end position="176"/>
    </location>
</feature>
<evidence type="ECO:0000313" key="2">
    <source>
        <dbReference type="EMBL" id="QOD43688.1"/>
    </source>
</evidence>
<dbReference type="Proteomes" id="UP000516660">
    <property type="component" value="Chromosome"/>
</dbReference>
<keyword evidence="3" id="KW-1185">Reference proteome</keyword>
<dbReference type="EMBL" id="CP061274">
    <property type="protein sequence ID" value="QOD43688.1"/>
    <property type="molecule type" value="Genomic_DNA"/>
</dbReference>
<gene>
    <name evidence="2" type="ORF">H9X71_14150</name>
</gene>
<organism evidence="2 3">
    <name type="scientific">Clavibacter zhangzhiyongii</name>
    <dbReference type="NCBI Taxonomy" id="2768071"/>
    <lineage>
        <taxon>Bacteria</taxon>
        <taxon>Bacillati</taxon>
        <taxon>Actinomycetota</taxon>
        <taxon>Actinomycetes</taxon>
        <taxon>Micrococcales</taxon>
        <taxon>Microbacteriaceae</taxon>
        <taxon>Clavibacter</taxon>
    </lineage>
</organism>
<dbReference type="KEGG" id="czh:H9X71_14150"/>
<sequence length="324" mass="36014">MTDGVVDEKDRKLGKIPERVENGYTIYTVSNPTELTQVAGWLRYNTKEGVALFRGQVHLYSEMLATGLRSRRDTPGRTGLSKNQLDQHGVKLRAYIDTLYGAPCSCGVSAKSFSRMHNCLEIARPVRHRTQAGSVVSGTYRAVMEPLLQHYGLNTRWMDVVDNIWIALWFACYKQVSNEGFAHHARRSPAQEGSDAKAFILVFRSGPLKETAIPGYRIGTLSRLVDLRYSVPSIYHRPHAQHGLLIAPADLEHGDIFGSLKEHVVGVIEVALEDALDWLGKGTMTSPSTLFPPATLDDGYRRLLEYAPKPTKALGHLTIYGPGQ</sequence>
<evidence type="ECO:0000313" key="3">
    <source>
        <dbReference type="Proteomes" id="UP000516660"/>
    </source>
</evidence>
<dbReference type="AlphaFoldDB" id="A0A7L7Z1S2"/>
<reference evidence="2 3" key="1">
    <citation type="submission" date="2020-08" db="EMBL/GenBank/DDBJ databases">
        <title>Description of Clavibacter zhangzhiyonge sp. nov., a phytopathogenic actinobacterium isolated from barley seeds, causing leaf brown spot and decline.</title>
        <authorList>
            <person name="Tian Q."/>
            <person name="Chuan J."/>
            <person name="Zhao W."/>
            <person name="Li X."/>
        </authorList>
    </citation>
    <scope>NUCLEOTIDE SEQUENCE [LARGE SCALE GENOMIC DNA]</scope>
    <source>
        <strain evidence="2 3">DM1</strain>
    </source>
</reference>
<evidence type="ECO:0000259" key="1">
    <source>
        <dbReference type="Pfam" id="PF08867"/>
    </source>
</evidence>
<protein>
    <submittedName>
        <fullName evidence="2">FRG domain-containing protein</fullName>
    </submittedName>
</protein>
<dbReference type="InterPro" id="IPR014966">
    <property type="entry name" value="FRG-dom"/>
</dbReference>
<dbReference type="Pfam" id="PF08867">
    <property type="entry name" value="FRG"/>
    <property type="match status" value="1"/>
</dbReference>